<dbReference type="GO" id="GO:0005615">
    <property type="term" value="C:extracellular space"/>
    <property type="evidence" value="ECO:0007669"/>
    <property type="project" value="TreeGrafter"/>
</dbReference>
<sequence length="358" mass="40991">MNYPYLSTAQLELCKLYPDVTASAIQGVQVAVHECQHQLKTHRWNCSTLETKNKNPEFSPVFKRGYRETAFAHAISAAGVTHQVSTACSLGKLRSCGCDMTSHGPALSWEWGGCSHNIEFGDHFARKFLDAKDTAKDIQAQINLHNHRAGRLAVINNVGRTCKCHGMSGSCEMKTCWKSTADFREVGTVLKEKFKAARKVILHNTVANSLVTRDRHRRRRRRPKKPVSTTTAMLQKHSRMETLKIDLKTKHNRQAHKGRKKRKRKRLRGRYPRQTDLVYYEKSPSFCDPDPEIDSLGTTGRFCNRTGSDVDNCNTLCCGRGYNTLRVRRTERCNCKFYWCCYVLCDECVFDEWVTVCK</sequence>
<dbReference type="GO" id="GO:0005109">
    <property type="term" value="F:frizzled binding"/>
    <property type="evidence" value="ECO:0007669"/>
    <property type="project" value="TreeGrafter"/>
</dbReference>
<dbReference type="AlphaFoldDB" id="A0AA36BT75"/>
<dbReference type="PRINTS" id="PR01349">
    <property type="entry name" value="WNTPROTEIN"/>
</dbReference>
<evidence type="ECO:0000256" key="2">
    <source>
        <dbReference type="ARBA" id="ARBA00005683"/>
    </source>
</evidence>
<dbReference type="GO" id="GO:0060070">
    <property type="term" value="P:canonical Wnt signaling pathway"/>
    <property type="evidence" value="ECO:0007669"/>
    <property type="project" value="TreeGrafter"/>
</dbReference>
<comment type="similarity">
    <text evidence="2 9">Belongs to the Wnt family.</text>
</comment>
<keyword evidence="8" id="KW-0449">Lipoprotein</keyword>
<dbReference type="InterPro" id="IPR005817">
    <property type="entry name" value="Wnt"/>
</dbReference>
<protein>
    <recommendedName>
        <fullName evidence="9">Protein Wnt</fullName>
    </recommendedName>
</protein>
<evidence type="ECO:0000256" key="5">
    <source>
        <dbReference type="ARBA" id="ARBA00022530"/>
    </source>
</evidence>
<dbReference type="CDD" id="cd19342">
    <property type="entry name" value="Wnt_Wnt10"/>
    <property type="match status" value="1"/>
</dbReference>
<proteinExistence type="inferred from homology"/>
<reference evidence="10" key="1">
    <citation type="submission" date="2023-08" db="EMBL/GenBank/DDBJ databases">
        <authorList>
            <person name="Alioto T."/>
            <person name="Alioto T."/>
            <person name="Gomez Garrido J."/>
        </authorList>
    </citation>
    <scope>NUCLEOTIDE SEQUENCE</scope>
</reference>
<evidence type="ECO:0000256" key="4">
    <source>
        <dbReference type="ARBA" id="ARBA00022525"/>
    </source>
</evidence>
<evidence type="ECO:0000256" key="7">
    <source>
        <dbReference type="ARBA" id="ARBA00023157"/>
    </source>
</evidence>
<evidence type="ECO:0000256" key="9">
    <source>
        <dbReference type="RuleBase" id="RU003500"/>
    </source>
</evidence>
<name>A0AA36BT75_OCTVU</name>
<evidence type="ECO:0000313" key="11">
    <source>
        <dbReference type="Proteomes" id="UP001162480"/>
    </source>
</evidence>
<dbReference type="Gene3D" id="3.30.2460.20">
    <property type="match status" value="1"/>
</dbReference>
<comment type="subcellular location">
    <subcellularLocation>
        <location evidence="1 9">Secreted</location>
        <location evidence="1 9">Extracellular space</location>
        <location evidence="1 9">Extracellular matrix</location>
    </subcellularLocation>
</comment>
<dbReference type="Pfam" id="PF00110">
    <property type="entry name" value="wnt"/>
    <property type="match status" value="1"/>
</dbReference>
<keyword evidence="6 9" id="KW-0879">Wnt signaling pathway</keyword>
<dbReference type="GO" id="GO:0005125">
    <property type="term" value="F:cytokine activity"/>
    <property type="evidence" value="ECO:0007669"/>
    <property type="project" value="TreeGrafter"/>
</dbReference>
<dbReference type="Proteomes" id="UP001162480">
    <property type="component" value="Chromosome 23"/>
</dbReference>
<dbReference type="FunFam" id="3.30.2460.20:FF:000001">
    <property type="entry name" value="Wnt homolog"/>
    <property type="match status" value="1"/>
</dbReference>
<comment type="function">
    <text evidence="9">Ligand for members of the frizzled family of seven transmembrane receptors.</text>
</comment>
<dbReference type="GO" id="GO:0045165">
    <property type="term" value="P:cell fate commitment"/>
    <property type="evidence" value="ECO:0007669"/>
    <property type="project" value="TreeGrafter"/>
</dbReference>
<dbReference type="InterPro" id="IPR043158">
    <property type="entry name" value="Wnt_C"/>
</dbReference>
<keyword evidence="3 9" id="KW-0217">Developmental protein</keyword>
<keyword evidence="7" id="KW-1015">Disulfide bond</keyword>
<keyword evidence="4" id="KW-0964">Secreted</keyword>
<dbReference type="SMART" id="SM00097">
    <property type="entry name" value="WNT1"/>
    <property type="match status" value="1"/>
</dbReference>
<evidence type="ECO:0000256" key="3">
    <source>
        <dbReference type="ARBA" id="ARBA00022473"/>
    </source>
</evidence>
<dbReference type="InterPro" id="IPR018161">
    <property type="entry name" value="Wnt_CS"/>
</dbReference>
<evidence type="ECO:0000313" key="10">
    <source>
        <dbReference type="EMBL" id="CAI9739452.1"/>
    </source>
</evidence>
<accession>A0AA36BT75</accession>
<dbReference type="EMBL" id="OX597836">
    <property type="protein sequence ID" value="CAI9739452.1"/>
    <property type="molecule type" value="Genomic_DNA"/>
</dbReference>
<evidence type="ECO:0000256" key="6">
    <source>
        <dbReference type="ARBA" id="ARBA00022687"/>
    </source>
</evidence>
<dbReference type="GO" id="GO:0030182">
    <property type="term" value="P:neuron differentiation"/>
    <property type="evidence" value="ECO:0007669"/>
    <property type="project" value="TreeGrafter"/>
</dbReference>
<evidence type="ECO:0000256" key="1">
    <source>
        <dbReference type="ARBA" id="ARBA00004498"/>
    </source>
</evidence>
<gene>
    <name evidence="10" type="ORF">OCTVUL_1B031330</name>
</gene>
<keyword evidence="5" id="KW-0272">Extracellular matrix</keyword>
<dbReference type="PANTHER" id="PTHR12027:SF98">
    <property type="entry name" value="PROTEIN WNT"/>
    <property type="match status" value="1"/>
</dbReference>
<dbReference type="PROSITE" id="PS00246">
    <property type="entry name" value="WNT1"/>
    <property type="match status" value="1"/>
</dbReference>
<dbReference type="PANTHER" id="PTHR12027">
    <property type="entry name" value="WNT RELATED"/>
    <property type="match status" value="1"/>
</dbReference>
<evidence type="ECO:0000256" key="8">
    <source>
        <dbReference type="ARBA" id="ARBA00023288"/>
    </source>
</evidence>
<keyword evidence="11" id="KW-1185">Reference proteome</keyword>
<organism evidence="10 11">
    <name type="scientific">Octopus vulgaris</name>
    <name type="common">Common octopus</name>
    <dbReference type="NCBI Taxonomy" id="6645"/>
    <lineage>
        <taxon>Eukaryota</taxon>
        <taxon>Metazoa</taxon>
        <taxon>Spiralia</taxon>
        <taxon>Lophotrochozoa</taxon>
        <taxon>Mollusca</taxon>
        <taxon>Cephalopoda</taxon>
        <taxon>Coleoidea</taxon>
        <taxon>Octopodiformes</taxon>
        <taxon>Octopoda</taxon>
        <taxon>Incirrata</taxon>
        <taxon>Octopodidae</taxon>
        <taxon>Octopus</taxon>
    </lineage>
</organism>